<dbReference type="InterPro" id="IPR001173">
    <property type="entry name" value="Glyco_trans_2-like"/>
</dbReference>
<proteinExistence type="predicted"/>
<dbReference type="Pfam" id="PF00535">
    <property type="entry name" value="Glycos_transf_2"/>
    <property type="match status" value="1"/>
</dbReference>
<sequence length="267" mass="30992">MDDKLPVSAIIVGYNEAQLLAKAMTPLRFCDELLYFDLGSKDGSVAIAEQYGAQVIHHQRVDSCEWIHEKYATKTRNNWVLITDPDEVLSDELINEIKGIFNGDLPLDNIGAITAPWLFYFKNKRLTGTNWGGVNRRVLLVHNQRFEFKGLIHLGRKIRAGYLIYNIPFTGKNFIHHYWMASYGKLIEKHRRYLRNEGEARYVNGMRTTPSEIIKQPFRSFRNSYLSARGYKDGATGIFLSLFWAWYETSAKIRNYKDQRRDGDKGI</sequence>
<organism evidence="2 3">
    <name type="scientific">Mucilaginibacter gilvus</name>
    <dbReference type="NCBI Taxonomy" id="2305909"/>
    <lineage>
        <taxon>Bacteria</taxon>
        <taxon>Pseudomonadati</taxon>
        <taxon>Bacteroidota</taxon>
        <taxon>Sphingobacteriia</taxon>
        <taxon>Sphingobacteriales</taxon>
        <taxon>Sphingobacteriaceae</taxon>
        <taxon>Mucilaginibacter</taxon>
    </lineage>
</organism>
<dbReference type="OrthoDB" id="9815923at2"/>
<dbReference type="Proteomes" id="UP000286701">
    <property type="component" value="Unassembled WGS sequence"/>
</dbReference>
<gene>
    <name evidence="2" type="ORF">EPL05_18705</name>
</gene>
<keyword evidence="3" id="KW-1185">Reference proteome</keyword>
<dbReference type="Gene3D" id="3.90.550.10">
    <property type="entry name" value="Spore Coat Polysaccharide Biosynthesis Protein SpsA, Chain A"/>
    <property type="match status" value="1"/>
</dbReference>
<evidence type="ECO:0000259" key="1">
    <source>
        <dbReference type="Pfam" id="PF00535"/>
    </source>
</evidence>
<dbReference type="InterPro" id="IPR029044">
    <property type="entry name" value="Nucleotide-diphossugar_trans"/>
</dbReference>
<protein>
    <submittedName>
        <fullName evidence="2">Glycosyltransferase</fullName>
    </submittedName>
</protein>
<comment type="caution">
    <text evidence="2">The sequence shown here is derived from an EMBL/GenBank/DDBJ whole genome shotgun (WGS) entry which is preliminary data.</text>
</comment>
<reference evidence="2 3" key="1">
    <citation type="submission" date="2019-01" db="EMBL/GenBank/DDBJ databases">
        <title>Mucilaginibacter antarcticum sp. nov., isolated from antarctic soil.</title>
        <authorList>
            <person name="Yan Y.-Q."/>
            <person name="Du Z.-J."/>
        </authorList>
    </citation>
    <scope>NUCLEOTIDE SEQUENCE [LARGE SCALE GENOMIC DNA]</scope>
    <source>
        <strain evidence="2 3">F01003</strain>
    </source>
</reference>
<dbReference type="SUPFAM" id="SSF53448">
    <property type="entry name" value="Nucleotide-diphospho-sugar transferases"/>
    <property type="match status" value="1"/>
</dbReference>
<dbReference type="RefSeq" id="WP_128535507.1">
    <property type="nucleotide sequence ID" value="NZ_SBIW01000008.1"/>
</dbReference>
<dbReference type="EMBL" id="SBIW01000008">
    <property type="protein sequence ID" value="RWY49435.1"/>
    <property type="molecule type" value="Genomic_DNA"/>
</dbReference>
<accession>A0A3S3VJ59</accession>
<feature type="domain" description="Glycosyltransferase 2-like" evidence="1">
    <location>
        <begin position="8"/>
        <end position="124"/>
    </location>
</feature>
<evidence type="ECO:0000313" key="2">
    <source>
        <dbReference type="EMBL" id="RWY49435.1"/>
    </source>
</evidence>
<evidence type="ECO:0000313" key="3">
    <source>
        <dbReference type="Proteomes" id="UP000286701"/>
    </source>
</evidence>
<dbReference type="AlphaFoldDB" id="A0A3S3VJ59"/>
<keyword evidence="2" id="KW-0808">Transferase</keyword>
<dbReference type="GO" id="GO:0016740">
    <property type="term" value="F:transferase activity"/>
    <property type="evidence" value="ECO:0007669"/>
    <property type="project" value="UniProtKB-KW"/>
</dbReference>
<name>A0A3S3VJ59_9SPHI</name>